<gene>
    <name evidence="2" type="ORF">BJ322DRAFT_1067963</name>
</gene>
<reference evidence="2" key="1">
    <citation type="journal article" date="2020" name="Nat. Commun.">
        <title>Large-scale genome sequencing of mycorrhizal fungi provides insights into the early evolution of symbiotic traits.</title>
        <authorList>
            <person name="Miyauchi S."/>
            <person name="Kiss E."/>
            <person name="Kuo A."/>
            <person name="Drula E."/>
            <person name="Kohler A."/>
            <person name="Sanchez-Garcia M."/>
            <person name="Morin E."/>
            <person name="Andreopoulos B."/>
            <person name="Barry K.W."/>
            <person name="Bonito G."/>
            <person name="Buee M."/>
            <person name="Carver A."/>
            <person name="Chen C."/>
            <person name="Cichocki N."/>
            <person name="Clum A."/>
            <person name="Culley D."/>
            <person name="Crous P.W."/>
            <person name="Fauchery L."/>
            <person name="Girlanda M."/>
            <person name="Hayes R.D."/>
            <person name="Keri Z."/>
            <person name="LaButti K."/>
            <person name="Lipzen A."/>
            <person name="Lombard V."/>
            <person name="Magnuson J."/>
            <person name="Maillard F."/>
            <person name="Murat C."/>
            <person name="Nolan M."/>
            <person name="Ohm R.A."/>
            <person name="Pangilinan J."/>
            <person name="Pereira M.F."/>
            <person name="Perotto S."/>
            <person name="Peter M."/>
            <person name="Pfister S."/>
            <person name="Riley R."/>
            <person name="Sitrit Y."/>
            <person name="Stielow J.B."/>
            <person name="Szollosi G."/>
            <person name="Zifcakova L."/>
            <person name="Stursova M."/>
            <person name="Spatafora J.W."/>
            <person name="Tedersoo L."/>
            <person name="Vaario L.M."/>
            <person name="Yamada A."/>
            <person name="Yan M."/>
            <person name="Wang P."/>
            <person name="Xu J."/>
            <person name="Bruns T."/>
            <person name="Baldrian P."/>
            <person name="Vilgalys R."/>
            <person name="Dunand C."/>
            <person name="Henrissat B."/>
            <person name="Grigoriev I.V."/>
            <person name="Hibbett D."/>
            <person name="Nagy L.G."/>
            <person name="Martin F.M."/>
        </authorList>
    </citation>
    <scope>NUCLEOTIDE SEQUENCE</scope>
    <source>
        <strain evidence="2">UH-Tt-Lm1</strain>
    </source>
</reference>
<sequence length="174" mass="19074">MSFFKKSKKPPRPSQHLAIGIPTHIAVGPLGFRAHLNPDISPEGSKYGRNSGSTIQDNNASQQHRSPGVLTTIPGLEESVTQHERQVPLHVPNERSSFIARDLSPVVQRELGDPDEGKNKDRGNFSERPTRAPAKHASQSVHSSEDAQETVQSGGSRGERRFSHCLLICTKVCQ</sequence>
<evidence type="ECO:0000256" key="1">
    <source>
        <dbReference type="SAM" id="MobiDB-lite"/>
    </source>
</evidence>
<proteinExistence type="predicted"/>
<dbReference type="Proteomes" id="UP000736335">
    <property type="component" value="Unassembled WGS sequence"/>
</dbReference>
<feature type="region of interest" description="Disordered" evidence="1">
    <location>
        <begin position="35"/>
        <end position="158"/>
    </location>
</feature>
<feature type="compositionally biased region" description="Polar residues" evidence="1">
    <location>
        <begin position="48"/>
        <end position="65"/>
    </location>
</feature>
<feature type="compositionally biased region" description="Basic and acidic residues" evidence="1">
    <location>
        <begin position="110"/>
        <end position="130"/>
    </location>
</feature>
<dbReference type="AlphaFoldDB" id="A0A9P6L698"/>
<accession>A0A9P6L698</accession>
<name>A0A9P6L698_9AGAM</name>
<evidence type="ECO:0000313" key="2">
    <source>
        <dbReference type="EMBL" id="KAF9783989.1"/>
    </source>
</evidence>
<organism evidence="2 3">
    <name type="scientific">Thelephora terrestris</name>
    <dbReference type="NCBI Taxonomy" id="56493"/>
    <lineage>
        <taxon>Eukaryota</taxon>
        <taxon>Fungi</taxon>
        <taxon>Dikarya</taxon>
        <taxon>Basidiomycota</taxon>
        <taxon>Agaricomycotina</taxon>
        <taxon>Agaricomycetes</taxon>
        <taxon>Thelephorales</taxon>
        <taxon>Thelephoraceae</taxon>
        <taxon>Thelephora</taxon>
    </lineage>
</organism>
<evidence type="ECO:0000313" key="3">
    <source>
        <dbReference type="Proteomes" id="UP000736335"/>
    </source>
</evidence>
<keyword evidence="3" id="KW-1185">Reference proteome</keyword>
<comment type="caution">
    <text evidence="2">The sequence shown here is derived from an EMBL/GenBank/DDBJ whole genome shotgun (WGS) entry which is preliminary data.</text>
</comment>
<reference evidence="2" key="2">
    <citation type="submission" date="2020-11" db="EMBL/GenBank/DDBJ databases">
        <authorList>
            <consortium name="DOE Joint Genome Institute"/>
            <person name="Kuo A."/>
            <person name="Miyauchi S."/>
            <person name="Kiss E."/>
            <person name="Drula E."/>
            <person name="Kohler A."/>
            <person name="Sanchez-Garcia M."/>
            <person name="Andreopoulos B."/>
            <person name="Barry K.W."/>
            <person name="Bonito G."/>
            <person name="Buee M."/>
            <person name="Carver A."/>
            <person name="Chen C."/>
            <person name="Cichocki N."/>
            <person name="Clum A."/>
            <person name="Culley D."/>
            <person name="Crous P.W."/>
            <person name="Fauchery L."/>
            <person name="Girlanda M."/>
            <person name="Hayes R."/>
            <person name="Keri Z."/>
            <person name="Labutti K."/>
            <person name="Lipzen A."/>
            <person name="Lombard V."/>
            <person name="Magnuson J."/>
            <person name="Maillard F."/>
            <person name="Morin E."/>
            <person name="Murat C."/>
            <person name="Nolan M."/>
            <person name="Ohm R."/>
            <person name="Pangilinan J."/>
            <person name="Pereira M."/>
            <person name="Perotto S."/>
            <person name="Peter M."/>
            <person name="Riley R."/>
            <person name="Sitrit Y."/>
            <person name="Stielow B."/>
            <person name="Szollosi G."/>
            <person name="Zifcakova L."/>
            <person name="Stursova M."/>
            <person name="Spatafora J.W."/>
            <person name="Tedersoo L."/>
            <person name="Vaario L.-M."/>
            <person name="Yamada A."/>
            <person name="Yan M."/>
            <person name="Wang P."/>
            <person name="Xu J."/>
            <person name="Bruns T."/>
            <person name="Baldrian P."/>
            <person name="Vilgalys R."/>
            <person name="Henrissat B."/>
            <person name="Grigoriev I.V."/>
            <person name="Hibbett D."/>
            <person name="Nagy L.G."/>
            <person name="Martin F.M."/>
        </authorList>
    </citation>
    <scope>NUCLEOTIDE SEQUENCE</scope>
    <source>
        <strain evidence="2">UH-Tt-Lm1</strain>
    </source>
</reference>
<protein>
    <submittedName>
        <fullName evidence="2">Uncharacterized protein</fullName>
    </submittedName>
</protein>
<dbReference type="EMBL" id="WIUZ02000009">
    <property type="protein sequence ID" value="KAF9783989.1"/>
    <property type="molecule type" value="Genomic_DNA"/>
</dbReference>